<evidence type="ECO:0000313" key="4">
    <source>
        <dbReference type="Proteomes" id="UP001178148"/>
    </source>
</evidence>
<dbReference type="GO" id="GO:0015833">
    <property type="term" value="P:peptide transport"/>
    <property type="evidence" value="ECO:0007669"/>
    <property type="project" value="TreeGrafter"/>
</dbReference>
<name>A0AA90SYT3_9GAMM</name>
<evidence type="ECO:0000256" key="1">
    <source>
        <dbReference type="SAM" id="Phobius"/>
    </source>
</evidence>
<keyword evidence="1" id="KW-0472">Membrane</keyword>
<sequence length="717" mass="83043">MYKKTLVVIVTTLMLQSCSGPWNNPHLPEIGDEVIYQTNFQLPPKNLDPAISFSSDEALFLSQIYEPPLGYHFLKRPYELEPLVASALPDVRYLDDSFTEINKSDPAVAYSRYIIHLKKGILYQPHPAFVTENNHHSYFFDTTEQGKDYQVLTDFESTDTRELIADDFIYQIKRLADPTNSSPIFSLMGQHIIGMNELSKTLNNSKHKGWLDLRYFSMPGLEKLNDYTYAITIKGIYPQFYYWLAMSFFAPMPWEADRFFKNPGFKEKNLTLDWYPIGTGPFMMIKNDPNHQIILVRNPNYRDDYYPDTGAPGDTEKGYLVDAGKKIPFIDKAVYTLDKSSLPMWTKFLQGYYDRSGENHGNVTQQFDQALAIGPNGIELSKDMQNKNISLSEDIKPAIYYYGFNMLDPVVGGYSHKQKQLRQAIAIAWNIEDYIDIFQNGSALPYMNPIAPGIAGHLEGEASINPYTHNWIADKAVRKDIEYARQLMTEAGYPSGRDINSGKPLKLYFDVQSQATNKNIQDWQIRQLKQLGIQLEFRTSDWNRYKEKMRDGNFQLFMHGWLADYPDPENFLFLFDGSQESALCQCNDNNVANYDNPKYNRLFSVMKTMDPGSERKDIITQMVDLIRQDAPWFTGYYSKDYYLNNEWVYNGKRHGISKATLKYLRIDSKLRTKKQLEWNKPHIASLIVCFSGFILLVIPAIRTYRRRQTLTVSVNKE</sequence>
<accession>A0AA90SYT3</accession>
<comment type="caution">
    <text evidence="3">The sequence shown here is derived from an EMBL/GenBank/DDBJ whole genome shotgun (WGS) entry which is preliminary data.</text>
</comment>
<proteinExistence type="predicted"/>
<evidence type="ECO:0000313" key="3">
    <source>
        <dbReference type="EMBL" id="MDP0590038.1"/>
    </source>
</evidence>
<dbReference type="PROSITE" id="PS51257">
    <property type="entry name" value="PROKAR_LIPOPROTEIN"/>
    <property type="match status" value="1"/>
</dbReference>
<evidence type="ECO:0000259" key="2">
    <source>
        <dbReference type="Pfam" id="PF00496"/>
    </source>
</evidence>
<reference evidence="3 4" key="1">
    <citation type="journal article" date="2023" name="bioRxiv">
        <title>An intranuclear bacterial parasite of deep-sea mussels expresses apoptosis inhibitors acquired from its host.</title>
        <authorList>
            <person name="Gonzalez Porras M.A."/>
            <person name="Assie A."/>
            <person name="Tietjen M."/>
            <person name="Violette M."/>
            <person name="Kleiner M."/>
            <person name="Gruber-Vodicka H."/>
            <person name="Dubilier N."/>
            <person name="Leisch N."/>
        </authorList>
    </citation>
    <scope>NUCLEOTIDE SEQUENCE [LARGE SCALE GENOMIC DNA]</scope>
    <source>
        <strain evidence="3">IAP13</strain>
    </source>
</reference>
<dbReference type="Proteomes" id="UP001178148">
    <property type="component" value="Unassembled WGS sequence"/>
</dbReference>
<dbReference type="Gene3D" id="3.40.190.10">
    <property type="entry name" value="Periplasmic binding protein-like II"/>
    <property type="match status" value="1"/>
</dbReference>
<dbReference type="AlphaFoldDB" id="A0AA90SYT3"/>
<dbReference type="Gene3D" id="3.10.105.10">
    <property type="entry name" value="Dipeptide-binding Protein, Domain 3"/>
    <property type="match status" value="1"/>
</dbReference>
<keyword evidence="4" id="KW-1185">Reference proteome</keyword>
<dbReference type="EMBL" id="JASXSV010000028">
    <property type="protein sequence ID" value="MDP0590038.1"/>
    <property type="molecule type" value="Genomic_DNA"/>
</dbReference>
<dbReference type="GO" id="GO:0030288">
    <property type="term" value="C:outer membrane-bounded periplasmic space"/>
    <property type="evidence" value="ECO:0007669"/>
    <property type="project" value="UniProtKB-ARBA"/>
</dbReference>
<dbReference type="SUPFAM" id="SSF53850">
    <property type="entry name" value="Periplasmic binding protein-like II"/>
    <property type="match status" value="1"/>
</dbReference>
<gene>
    <name evidence="3" type="ORF">QS748_12960</name>
</gene>
<organism evidence="3 4">
    <name type="scientific">Candidatus Endonucleibacter bathymodioli</name>
    <dbReference type="NCBI Taxonomy" id="539814"/>
    <lineage>
        <taxon>Bacteria</taxon>
        <taxon>Pseudomonadati</taxon>
        <taxon>Pseudomonadota</taxon>
        <taxon>Gammaproteobacteria</taxon>
        <taxon>Oceanospirillales</taxon>
        <taxon>Endozoicomonadaceae</taxon>
        <taxon>Candidatus Endonucleibacter</taxon>
    </lineage>
</organism>
<keyword evidence="1" id="KW-0812">Transmembrane</keyword>
<feature type="transmembrane region" description="Helical" evidence="1">
    <location>
        <begin position="683"/>
        <end position="701"/>
    </location>
</feature>
<protein>
    <submittedName>
        <fullName evidence="3">ABC transporter substrate-binding protein</fullName>
    </submittedName>
</protein>
<dbReference type="Pfam" id="PF00496">
    <property type="entry name" value="SBP_bac_5"/>
    <property type="match status" value="1"/>
</dbReference>
<dbReference type="GO" id="GO:0043190">
    <property type="term" value="C:ATP-binding cassette (ABC) transporter complex"/>
    <property type="evidence" value="ECO:0007669"/>
    <property type="project" value="InterPro"/>
</dbReference>
<dbReference type="InterPro" id="IPR000914">
    <property type="entry name" value="SBP_5_dom"/>
</dbReference>
<dbReference type="Gene3D" id="3.90.76.10">
    <property type="entry name" value="Dipeptide-binding Protein, Domain 1"/>
    <property type="match status" value="1"/>
</dbReference>
<feature type="domain" description="Solute-binding protein family 5" evidence="2">
    <location>
        <begin position="159"/>
        <end position="580"/>
    </location>
</feature>
<dbReference type="GO" id="GO:1904680">
    <property type="term" value="F:peptide transmembrane transporter activity"/>
    <property type="evidence" value="ECO:0007669"/>
    <property type="project" value="TreeGrafter"/>
</dbReference>
<dbReference type="PANTHER" id="PTHR30290">
    <property type="entry name" value="PERIPLASMIC BINDING COMPONENT OF ABC TRANSPORTER"/>
    <property type="match status" value="1"/>
</dbReference>
<keyword evidence="1" id="KW-1133">Transmembrane helix</keyword>
<dbReference type="CDD" id="cd08505">
    <property type="entry name" value="PBP2_NikA_DppA_OppA_like_18"/>
    <property type="match status" value="1"/>
</dbReference>
<dbReference type="InterPro" id="IPR039424">
    <property type="entry name" value="SBP_5"/>
</dbReference>